<accession>A0AAE1SZ17</accession>
<dbReference type="PANTHER" id="PTHR31623:SF122">
    <property type="entry name" value="HXXXD-TYPE ACYL-TRANSFERASE FAMILY PROTEIN"/>
    <property type="match status" value="1"/>
</dbReference>
<dbReference type="Pfam" id="PF02458">
    <property type="entry name" value="Transferase"/>
    <property type="match status" value="1"/>
</dbReference>
<dbReference type="Proteomes" id="UP001291623">
    <property type="component" value="Unassembled WGS sequence"/>
</dbReference>
<dbReference type="GO" id="GO:0016746">
    <property type="term" value="F:acyltransferase activity"/>
    <property type="evidence" value="ECO:0007669"/>
    <property type="project" value="UniProtKB-KW"/>
</dbReference>
<sequence>MAKLENPIQIRKMIRPSTPTPNHLRSLNLSFFDQGAPRIYVPILFHYLPASECNREGIIERCDKLQKSLAETLTNFYPLAGRFSEDELSIHCNDEGVEYVESKVNADLAEFLHQGPKNIELLDDLLPKMDQPSSPLLGVQVNIFNCGGLVMAIQISHIVADAFTLATFLNEWAQTSLTGTTTKGCFPSFSHLSSLFPARVLSGPQFSPPSNIGPKIVTRRFVFDALAIVKLKDIINSSAIFTRPTRVVVVMSLIWKVLVGISSAKLGYSRDSCFLFPINLRGKSNLPSLEHALGNFYVTVVATLEANQLRNELNDFVSAIGSTARDTSISIGKASVDDIISLAINCGTEVVNKLGQGDEMDIYASTSWCRFPWYEVDFGWGKPIWVSSVGRTFEVISLFDTKNGDGIEAWVSLKENDMAEFQRDTNILSSTSKVAFDSSMWIK</sequence>
<evidence type="ECO:0000313" key="4">
    <source>
        <dbReference type="EMBL" id="KAK4378574.1"/>
    </source>
</evidence>
<dbReference type="InterPro" id="IPR023213">
    <property type="entry name" value="CAT-like_dom_sf"/>
</dbReference>
<protein>
    <submittedName>
        <fullName evidence="4">Uncharacterized protein</fullName>
    </submittedName>
</protein>
<evidence type="ECO:0000256" key="1">
    <source>
        <dbReference type="ARBA" id="ARBA00009861"/>
    </source>
</evidence>
<dbReference type="PANTHER" id="PTHR31623">
    <property type="entry name" value="F21J9.9"/>
    <property type="match status" value="1"/>
</dbReference>
<reference evidence="4" key="1">
    <citation type="submission" date="2023-12" db="EMBL/GenBank/DDBJ databases">
        <title>Genome assembly of Anisodus tanguticus.</title>
        <authorList>
            <person name="Wang Y.-J."/>
        </authorList>
    </citation>
    <scope>NUCLEOTIDE SEQUENCE</scope>
    <source>
        <strain evidence="4">KB-2021</strain>
        <tissue evidence="4">Leaf</tissue>
    </source>
</reference>
<dbReference type="AlphaFoldDB" id="A0AAE1SZ17"/>
<comment type="similarity">
    <text evidence="1">Belongs to the plant acyltransferase family.</text>
</comment>
<dbReference type="EMBL" id="JAVYJV010000001">
    <property type="protein sequence ID" value="KAK4378574.1"/>
    <property type="molecule type" value="Genomic_DNA"/>
</dbReference>
<keyword evidence="2" id="KW-0808">Transferase</keyword>
<evidence type="ECO:0000313" key="5">
    <source>
        <dbReference type="Proteomes" id="UP001291623"/>
    </source>
</evidence>
<organism evidence="4 5">
    <name type="scientific">Anisodus tanguticus</name>
    <dbReference type="NCBI Taxonomy" id="243964"/>
    <lineage>
        <taxon>Eukaryota</taxon>
        <taxon>Viridiplantae</taxon>
        <taxon>Streptophyta</taxon>
        <taxon>Embryophyta</taxon>
        <taxon>Tracheophyta</taxon>
        <taxon>Spermatophyta</taxon>
        <taxon>Magnoliopsida</taxon>
        <taxon>eudicotyledons</taxon>
        <taxon>Gunneridae</taxon>
        <taxon>Pentapetalae</taxon>
        <taxon>asterids</taxon>
        <taxon>lamiids</taxon>
        <taxon>Solanales</taxon>
        <taxon>Solanaceae</taxon>
        <taxon>Solanoideae</taxon>
        <taxon>Hyoscyameae</taxon>
        <taxon>Anisodus</taxon>
    </lineage>
</organism>
<dbReference type="Gene3D" id="3.30.559.10">
    <property type="entry name" value="Chloramphenicol acetyltransferase-like domain"/>
    <property type="match status" value="2"/>
</dbReference>
<keyword evidence="3" id="KW-0012">Acyltransferase</keyword>
<evidence type="ECO:0000256" key="2">
    <source>
        <dbReference type="ARBA" id="ARBA00022679"/>
    </source>
</evidence>
<gene>
    <name evidence="4" type="ORF">RND71_000436</name>
</gene>
<evidence type="ECO:0000256" key="3">
    <source>
        <dbReference type="ARBA" id="ARBA00023315"/>
    </source>
</evidence>
<comment type="caution">
    <text evidence="4">The sequence shown here is derived from an EMBL/GenBank/DDBJ whole genome shotgun (WGS) entry which is preliminary data.</text>
</comment>
<keyword evidence="5" id="KW-1185">Reference proteome</keyword>
<name>A0AAE1SZ17_9SOLA</name>
<proteinExistence type="inferred from homology"/>